<reference evidence="3" key="1">
    <citation type="submission" date="2016-10" db="EMBL/GenBank/DDBJ databases">
        <authorList>
            <person name="Varghese N."/>
            <person name="Submissions S."/>
        </authorList>
    </citation>
    <scope>NUCLEOTIDE SEQUENCE [LARGE SCALE GENOMIC DNA]</scope>
    <source>
        <strain evidence="3">DSM 16108</strain>
    </source>
</reference>
<keyword evidence="1" id="KW-0812">Transmembrane</keyword>
<dbReference type="RefSeq" id="WP_091897584.1">
    <property type="nucleotide sequence ID" value="NZ_FOSJ01000023.1"/>
</dbReference>
<keyword evidence="3" id="KW-1185">Reference proteome</keyword>
<dbReference type="OrthoDB" id="9917104at2"/>
<dbReference type="AlphaFoldDB" id="A0A1I3YKX2"/>
<proteinExistence type="predicted"/>
<name>A0A1I3YKX2_9LACT</name>
<feature type="transmembrane region" description="Helical" evidence="1">
    <location>
        <begin position="46"/>
        <end position="65"/>
    </location>
</feature>
<gene>
    <name evidence="2" type="ORF">SAMN04488569_102318</name>
</gene>
<protein>
    <submittedName>
        <fullName evidence="2">Uncharacterized protein</fullName>
    </submittedName>
</protein>
<evidence type="ECO:0000313" key="2">
    <source>
        <dbReference type="EMBL" id="SFK32413.1"/>
    </source>
</evidence>
<feature type="transmembrane region" description="Helical" evidence="1">
    <location>
        <begin position="12"/>
        <end position="34"/>
    </location>
</feature>
<keyword evidence="1" id="KW-1133">Transmembrane helix</keyword>
<accession>A0A1I3YKX2</accession>
<evidence type="ECO:0000256" key="1">
    <source>
        <dbReference type="SAM" id="Phobius"/>
    </source>
</evidence>
<sequence length="83" mass="10209">MFKRKKRERKFYFYSSLISIALPIFLLILEYFIYEDSTNLDSGFRAFFITFMWILLVLAIFRTLYNYKKLKEISNKQNNNKQN</sequence>
<organism evidence="2 3">
    <name type="scientific">Marinilactibacillus piezotolerans</name>
    <dbReference type="NCBI Taxonomy" id="258723"/>
    <lineage>
        <taxon>Bacteria</taxon>
        <taxon>Bacillati</taxon>
        <taxon>Bacillota</taxon>
        <taxon>Bacilli</taxon>
        <taxon>Lactobacillales</taxon>
        <taxon>Carnobacteriaceae</taxon>
        <taxon>Marinilactibacillus</taxon>
    </lineage>
</organism>
<keyword evidence="1" id="KW-0472">Membrane</keyword>
<evidence type="ECO:0000313" key="3">
    <source>
        <dbReference type="Proteomes" id="UP000199589"/>
    </source>
</evidence>
<dbReference type="Proteomes" id="UP000199589">
    <property type="component" value="Unassembled WGS sequence"/>
</dbReference>
<dbReference type="EMBL" id="FOSJ01000023">
    <property type="protein sequence ID" value="SFK32413.1"/>
    <property type="molecule type" value="Genomic_DNA"/>
</dbReference>